<protein>
    <submittedName>
        <fullName evidence="2">Uncharacterized protein</fullName>
    </submittedName>
</protein>
<evidence type="ECO:0000256" key="1">
    <source>
        <dbReference type="SAM" id="MobiDB-lite"/>
    </source>
</evidence>
<dbReference type="AlphaFoldDB" id="A0A645JI47"/>
<organism evidence="2">
    <name type="scientific">bioreactor metagenome</name>
    <dbReference type="NCBI Taxonomy" id="1076179"/>
    <lineage>
        <taxon>unclassified sequences</taxon>
        <taxon>metagenomes</taxon>
        <taxon>ecological metagenomes</taxon>
    </lineage>
</organism>
<feature type="region of interest" description="Disordered" evidence="1">
    <location>
        <begin position="49"/>
        <end position="75"/>
    </location>
</feature>
<accession>A0A645JI47</accession>
<proteinExistence type="predicted"/>
<gene>
    <name evidence="2" type="ORF">SDC9_210533</name>
</gene>
<name>A0A645JI47_9ZZZZ</name>
<comment type="caution">
    <text evidence="2">The sequence shown here is derived from an EMBL/GenBank/DDBJ whole genome shotgun (WGS) entry which is preliminary data.</text>
</comment>
<reference evidence="2" key="1">
    <citation type="submission" date="2019-08" db="EMBL/GenBank/DDBJ databases">
        <authorList>
            <person name="Kucharzyk K."/>
            <person name="Murdoch R.W."/>
            <person name="Higgins S."/>
            <person name="Loffler F."/>
        </authorList>
    </citation>
    <scope>NUCLEOTIDE SEQUENCE</scope>
</reference>
<dbReference type="EMBL" id="VSSQ01141318">
    <property type="protein sequence ID" value="MPN62780.1"/>
    <property type="molecule type" value="Genomic_DNA"/>
</dbReference>
<evidence type="ECO:0000313" key="2">
    <source>
        <dbReference type="EMBL" id="MPN62780.1"/>
    </source>
</evidence>
<sequence>MRWLVTYPVLAVLCLALLFGASLCKRDVFETPSVLAVIELADGTAQEHAAARERQLTGESQEPDSVPARESKLLS</sequence>